<dbReference type="InterPro" id="IPR015424">
    <property type="entry name" value="PyrdxlP-dep_Trfase"/>
</dbReference>
<dbReference type="SUPFAM" id="SSF53383">
    <property type="entry name" value="PLP-dependent transferases"/>
    <property type="match status" value="1"/>
</dbReference>
<dbReference type="InterPro" id="IPR015421">
    <property type="entry name" value="PyrdxlP-dep_Trfase_major"/>
</dbReference>
<keyword evidence="4" id="KW-0456">Lyase</keyword>
<dbReference type="PANTHER" id="PTHR48097:SF9">
    <property type="entry name" value="L-THREONINE ALDOLASE"/>
    <property type="match status" value="1"/>
</dbReference>
<dbReference type="InterPro" id="IPR015422">
    <property type="entry name" value="PyrdxlP-dep_Trfase_small"/>
</dbReference>
<dbReference type="Gene3D" id="3.40.640.10">
    <property type="entry name" value="Type I PLP-dependent aspartate aminotransferase-like (Major domain)"/>
    <property type="match status" value="1"/>
</dbReference>
<dbReference type="FunFam" id="3.40.640.10:FF:000030">
    <property type="entry name" value="Low-specificity L-threonine aldolase"/>
    <property type="match status" value="1"/>
</dbReference>
<dbReference type="AlphaFoldDB" id="A0A1H5KEI6"/>
<keyword evidence="3" id="KW-0663">Pyridoxal phosphate</keyword>
<comment type="similarity">
    <text evidence="2">Belongs to the threonine aldolase family.</text>
</comment>
<dbReference type="GO" id="GO:0006545">
    <property type="term" value="P:glycine biosynthetic process"/>
    <property type="evidence" value="ECO:0007669"/>
    <property type="project" value="TreeGrafter"/>
</dbReference>
<dbReference type="GO" id="GO:0008732">
    <property type="term" value="F:L-allo-threonine aldolase activity"/>
    <property type="evidence" value="ECO:0007669"/>
    <property type="project" value="TreeGrafter"/>
</dbReference>
<dbReference type="PANTHER" id="PTHR48097">
    <property type="entry name" value="L-THREONINE ALDOLASE-RELATED"/>
    <property type="match status" value="1"/>
</dbReference>
<dbReference type="Proteomes" id="UP000181980">
    <property type="component" value="Unassembled WGS sequence"/>
</dbReference>
<evidence type="ECO:0000256" key="1">
    <source>
        <dbReference type="ARBA" id="ARBA00001933"/>
    </source>
</evidence>
<evidence type="ECO:0000259" key="6">
    <source>
        <dbReference type="Pfam" id="PF01212"/>
    </source>
</evidence>
<dbReference type="GO" id="GO:0006567">
    <property type="term" value="P:L-threonine catabolic process"/>
    <property type="evidence" value="ECO:0007669"/>
    <property type="project" value="TreeGrafter"/>
</dbReference>
<dbReference type="InterPro" id="IPR023603">
    <property type="entry name" value="Low_specificity_L-TA-like"/>
</dbReference>
<evidence type="ECO:0000256" key="3">
    <source>
        <dbReference type="ARBA" id="ARBA00022898"/>
    </source>
</evidence>
<comment type="cofactor">
    <cofactor evidence="1">
        <name>pyridoxal 5'-phosphate</name>
        <dbReference type="ChEBI" id="CHEBI:597326"/>
    </cofactor>
</comment>
<dbReference type="EMBL" id="FNUC01000003">
    <property type="protein sequence ID" value="SEE62877.1"/>
    <property type="molecule type" value="Genomic_DNA"/>
</dbReference>
<evidence type="ECO:0000256" key="5">
    <source>
        <dbReference type="PIRSR" id="PIRSR017617-1"/>
    </source>
</evidence>
<accession>A0A1H5KEI6</accession>
<sequence length="340" mass="35131">MIDLRSDTVTRPTAAMLAAMSTAETGDDVYAEDPTVRALEERVAGLLGHEAGLFTVSGSLANVLGVRSLVAPGQELLCEERAHVVRAELGAHAVTQGVTTRTWADPRGHVDLDAVRRLMTPDAGPYLVSTAAVAVENTHNFAGGTVQPLDSLRALRSLVDPVGVRLHLDGARLWNAHVATGVPLADYGRLFDTVAVCLSKGLGAPVGSVLAGPAAAIAEARVWRKRLGAGWRQAGVLAAAGLHALDHHVDRLADDHANARLIAEAVATVDPAAVDLSAVETNVVILDVGDRAAALVAAAADAGILTGTVGPGLVRLITHLDVSAEDAKRAAGVLSDLLRD</sequence>
<dbReference type="NCBIfam" id="NF041359">
    <property type="entry name" value="GntG_guanitoxin"/>
    <property type="match status" value="1"/>
</dbReference>
<gene>
    <name evidence="7" type="ORF">SAMN04488561_2012</name>
</gene>
<feature type="domain" description="Aromatic amino acid beta-eliminating lyase/threonine aldolase" evidence="6">
    <location>
        <begin position="3"/>
        <end position="287"/>
    </location>
</feature>
<reference evidence="8" key="1">
    <citation type="submission" date="2016-10" db="EMBL/GenBank/DDBJ databases">
        <authorList>
            <person name="Varghese N."/>
            <person name="Submissions S."/>
        </authorList>
    </citation>
    <scope>NUCLEOTIDE SEQUENCE [LARGE SCALE GENOMIC DNA]</scope>
    <source>
        <strain evidence="8">DSM 45237</strain>
    </source>
</reference>
<organism evidence="7 8">
    <name type="scientific">Jiangella alba</name>
    <dbReference type="NCBI Taxonomy" id="561176"/>
    <lineage>
        <taxon>Bacteria</taxon>
        <taxon>Bacillati</taxon>
        <taxon>Actinomycetota</taxon>
        <taxon>Actinomycetes</taxon>
        <taxon>Jiangellales</taxon>
        <taxon>Jiangellaceae</taxon>
        <taxon>Jiangella</taxon>
    </lineage>
</organism>
<dbReference type="PIRSF" id="PIRSF017617">
    <property type="entry name" value="Thr_aldolase"/>
    <property type="match status" value="1"/>
</dbReference>
<dbReference type="OrthoDB" id="9774495at2"/>
<feature type="modified residue" description="N6-(pyridoxal phosphate)lysine" evidence="5">
    <location>
        <position position="200"/>
    </location>
</feature>
<keyword evidence="8" id="KW-1185">Reference proteome</keyword>
<evidence type="ECO:0000256" key="2">
    <source>
        <dbReference type="ARBA" id="ARBA00006966"/>
    </source>
</evidence>
<dbReference type="InterPro" id="IPR001597">
    <property type="entry name" value="ArAA_b-elim_lyase/Thr_aldolase"/>
</dbReference>
<protein>
    <submittedName>
        <fullName evidence="7">L-threonine aldolase</fullName>
    </submittedName>
</protein>
<dbReference type="STRING" id="561176.SAMN04488561_2012"/>
<dbReference type="Pfam" id="PF01212">
    <property type="entry name" value="Beta_elim_lyase"/>
    <property type="match status" value="1"/>
</dbReference>
<dbReference type="RefSeq" id="WP_069115310.1">
    <property type="nucleotide sequence ID" value="NZ_FNUC01000003.1"/>
</dbReference>
<name>A0A1H5KEI6_9ACTN</name>
<proteinExistence type="inferred from homology"/>
<evidence type="ECO:0000256" key="4">
    <source>
        <dbReference type="ARBA" id="ARBA00023239"/>
    </source>
</evidence>
<dbReference type="GO" id="GO:0005829">
    <property type="term" value="C:cytosol"/>
    <property type="evidence" value="ECO:0007669"/>
    <property type="project" value="TreeGrafter"/>
</dbReference>
<evidence type="ECO:0000313" key="8">
    <source>
        <dbReference type="Proteomes" id="UP000181980"/>
    </source>
</evidence>
<dbReference type="Gene3D" id="3.90.1150.10">
    <property type="entry name" value="Aspartate Aminotransferase, domain 1"/>
    <property type="match status" value="1"/>
</dbReference>
<evidence type="ECO:0000313" key="7">
    <source>
        <dbReference type="EMBL" id="SEE62877.1"/>
    </source>
</evidence>